<protein>
    <recommendedName>
        <fullName evidence="3">Reverse transcriptase zinc-binding domain-containing protein</fullName>
    </recommendedName>
</protein>
<accession>A0ABQ8KKH0</accession>
<name>A0ABQ8KKH0_9APHY</name>
<dbReference type="Proteomes" id="UP000814176">
    <property type="component" value="Unassembled WGS sequence"/>
</dbReference>
<sequence length="418" mass="47346">MREPKAQAAFFGKDDPRNAIIPMMRDPTSRAEIPGTLVAMLYVAQVTPPDAPLHLVLEDDLPLTFLFEKLAVWEDKGWIDVPFKTLLIPLVGTLRHRCAATTLRKAVKETDRRAMGVARDLASSDPPQGFQPTPAPSMDGYPHLAVSGVRLQVLTQALAYRGIRLQREPQRRRRTEQNIDAARTHLESNQPAIPDDTLWKSQRNPDFSRPFAVLLWKSMHDALRCGSYWLNITGYEYRATCSYCGATEDLSHILWHCPATGQSAIWAIVSMLWTGKGLKWSGLSKAELHTLGLTVWKDNKGRVRTGATRLWRILVSEATHLIWKLRCERVIGHADYDGWDHDETYVRNRLYTALNRRLSHDVEATRKRYADLAIPKQTVLDTWSGLLHDELALPLDWTTCTGFLVGSAIRILRDTDPG</sequence>
<dbReference type="EMBL" id="JADCUA010000007">
    <property type="protein sequence ID" value="KAH9838423.1"/>
    <property type="molecule type" value="Genomic_DNA"/>
</dbReference>
<evidence type="ECO:0008006" key="3">
    <source>
        <dbReference type="Google" id="ProtNLM"/>
    </source>
</evidence>
<dbReference type="GeneID" id="72001185"/>
<organism evidence="1 2">
    <name type="scientific">Rhodofomes roseus</name>
    <dbReference type="NCBI Taxonomy" id="34475"/>
    <lineage>
        <taxon>Eukaryota</taxon>
        <taxon>Fungi</taxon>
        <taxon>Dikarya</taxon>
        <taxon>Basidiomycota</taxon>
        <taxon>Agaricomycotina</taxon>
        <taxon>Agaricomycetes</taxon>
        <taxon>Polyporales</taxon>
        <taxon>Rhodofomes</taxon>
    </lineage>
</organism>
<comment type="caution">
    <text evidence="1">The sequence shown here is derived from an EMBL/GenBank/DDBJ whole genome shotgun (WGS) entry which is preliminary data.</text>
</comment>
<reference evidence="1 2" key="1">
    <citation type="journal article" date="2021" name="Environ. Microbiol.">
        <title>Gene family expansions and transcriptome signatures uncover fungal adaptations to wood decay.</title>
        <authorList>
            <person name="Hage H."/>
            <person name="Miyauchi S."/>
            <person name="Viragh M."/>
            <person name="Drula E."/>
            <person name="Min B."/>
            <person name="Chaduli D."/>
            <person name="Navarro D."/>
            <person name="Favel A."/>
            <person name="Norest M."/>
            <person name="Lesage-Meessen L."/>
            <person name="Balint B."/>
            <person name="Merenyi Z."/>
            <person name="de Eugenio L."/>
            <person name="Morin E."/>
            <person name="Martinez A.T."/>
            <person name="Baldrian P."/>
            <person name="Stursova M."/>
            <person name="Martinez M.J."/>
            <person name="Novotny C."/>
            <person name="Magnuson J.K."/>
            <person name="Spatafora J.W."/>
            <person name="Maurice S."/>
            <person name="Pangilinan J."/>
            <person name="Andreopoulos W."/>
            <person name="LaButti K."/>
            <person name="Hundley H."/>
            <person name="Na H."/>
            <person name="Kuo A."/>
            <person name="Barry K."/>
            <person name="Lipzen A."/>
            <person name="Henrissat B."/>
            <person name="Riley R."/>
            <person name="Ahrendt S."/>
            <person name="Nagy L.G."/>
            <person name="Grigoriev I.V."/>
            <person name="Martin F."/>
            <person name="Rosso M.N."/>
        </authorList>
    </citation>
    <scope>NUCLEOTIDE SEQUENCE [LARGE SCALE GENOMIC DNA]</scope>
    <source>
        <strain evidence="1 2">CIRM-BRFM 1785</strain>
    </source>
</reference>
<proteinExistence type="predicted"/>
<keyword evidence="2" id="KW-1185">Reference proteome</keyword>
<dbReference type="RefSeq" id="XP_047780338.1">
    <property type="nucleotide sequence ID" value="XM_047920453.1"/>
</dbReference>
<evidence type="ECO:0000313" key="1">
    <source>
        <dbReference type="EMBL" id="KAH9838423.1"/>
    </source>
</evidence>
<evidence type="ECO:0000313" key="2">
    <source>
        <dbReference type="Proteomes" id="UP000814176"/>
    </source>
</evidence>
<gene>
    <name evidence="1" type="ORF">C8Q71DRAFT_705647</name>
</gene>